<dbReference type="EMBL" id="QEOB01000003">
    <property type="protein sequence ID" value="PVX85534.1"/>
    <property type="molecule type" value="Genomic_DNA"/>
</dbReference>
<name>A0ABX5KTD3_9BURK</name>
<organism evidence="1 2">
    <name type="scientific">Paraburkholderia unamae</name>
    <dbReference type="NCBI Taxonomy" id="219649"/>
    <lineage>
        <taxon>Bacteria</taxon>
        <taxon>Pseudomonadati</taxon>
        <taxon>Pseudomonadota</taxon>
        <taxon>Betaproteobacteria</taxon>
        <taxon>Burkholderiales</taxon>
        <taxon>Burkholderiaceae</taxon>
        <taxon>Paraburkholderia</taxon>
    </lineage>
</organism>
<reference evidence="1 2" key="1">
    <citation type="submission" date="2018-05" db="EMBL/GenBank/DDBJ databases">
        <title>Genomic Encyclopedia of Type Strains, Phase IV (KMG-V): Genome sequencing to study the core and pangenomes of soil and plant-associated prokaryotes.</title>
        <authorList>
            <person name="Whitman W."/>
        </authorList>
    </citation>
    <scope>NUCLEOTIDE SEQUENCE [LARGE SCALE GENOMIC DNA]</scope>
    <source>
        <strain evidence="1 2">SCZa-39</strain>
    </source>
</reference>
<dbReference type="Proteomes" id="UP000245712">
    <property type="component" value="Unassembled WGS sequence"/>
</dbReference>
<comment type="caution">
    <text evidence="1">The sequence shown here is derived from an EMBL/GenBank/DDBJ whole genome shotgun (WGS) entry which is preliminary data.</text>
</comment>
<protein>
    <recommendedName>
        <fullName evidence="3">YdhG-like domain-containing protein</fullName>
    </recommendedName>
</protein>
<evidence type="ECO:0000313" key="1">
    <source>
        <dbReference type="EMBL" id="PVX85534.1"/>
    </source>
</evidence>
<evidence type="ECO:0000313" key="2">
    <source>
        <dbReference type="Proteomes" id="UP000245712"/>
    </source>
</evidence>
<accession>A0ABX5KTD3</accession>
<proteinExistence type="predicted"/>
<keyword evidence="2" id="KW-1185">Reference proteome</keyword>
<dbReference type="RefSeq" id="WP_112174958.1">
    <property type="nucleotide sequence ID" value="NZ_QEOB01000003.1"/>
</dbReference>
<gene>
    <name evidence="1" type="ORF">C7402_103107</name>
</gene>
<sequence length="117" mass="13307">MDGVPRLLHDRELFEALLTHVRTLDDAIREGAVFGYPAIFIDDRVACYVYGSGIGIRLPAGFAQRLVYRGSAFYFQPYGRSVMLQWVEMRVSRDQLDEITDVQSVSIRFMRALGESA</sequence>
<evidence type="ECO:0008006" key="3">
    <source>
        <dbReference type="Google" id="ProtNLM"/>
    </source>
</evidence>